<keyword evidence="6" id="KW-1185">Reference proteome</keyword>
<proteinExistence type="inferred from homology"/>
<dbReference type="OrthoDB" id="21573at2759"/>
<evidence type="ECO:0000256" key="3">
    <source>
        <dbReference type="ARBA" id="ARBA00022917"/>
    </source>
</evidence>
<dbReference type="SUPFAM" id="SSF55200">
    <property type="entry name" value="Translation initiation factor IF3, C-terminal domain"/>
    <property type="match status" value="1"/>
</dbReference>
<dbReference type="GO" id="GO:0043022">
    <property type="term" value="F:ribosome binding"/>
    <property type="evidence" value="ECO:0007669"/>
    <property type="project" value="TreeGrafter"/>
</dbReference>
<dbReference type="STRING" id="1314776.A0A166DVV6"/>
<evidence type="ECO:0000313" key="6">
    <source>
        <dbReference type="Proteomes" id="UP000076798"/>
    </source>
</evidence>
<dbReference type="GO" id="GO:0003743">
    <property type="term" value="F:translation initiation factor activity"/>
    <property type="evidence" value="ECO:0007669"/>
    <property type="project" value="UniProtKB-KW"/>
</dbReference>
<evidence type="ECO:0000256" key="1">
    <source>
        <dbReference type="ARBA" id="ARBA00005439"/>
    </source>
</evidence>
<sequence>MSLGRLLRPSRLHSILPIRDVVPPHAGMRQWTYTSVRCRAYDAANTPLRNNKIPYPSVYLVDPVTGKLGPDTVEMKTIMAGISRATHFVELVAHEPKPIVKIISKADARARETAAKRTRQAEDKEIHCSWNMEPGDMSHKMAKAVEELKKGNRVELVFSTKAREKPLPKEDQEAVLEEMFRLLGEDVVELSRLWERGTLRIHLRPRSRPEEPEADDPPSKTEAPANESKVKEISSTWDSPSTALDYKIRKAREELRKGHNVDFTFHSKDAGTMALSLAVKHELLHRVESSLSKDGQPRQPVTETDDHTILHLRSAKYDIKLKISYSDRQAKKHDQ</sequence>
<name>A0A166DVV6_9AGAM</name>
<dbReference type="GO" id="GO:0070124">
    <property type="term" value="P:mitochondrial translational initiation"/>
    <property type="evidence" value="ECO:0007669"/>
    <property type="project" value="TreeGrafter"/>
</dbReference>
<evidence type="ECO:0000256" key="2">
    <source>
        <dbReference type="ARBA" id="ARBA00022540"/>
    </source>
</evidence>
<keyword evidence="2" id="KW-0396">Initiation factor</keyword>
<reference evidence="5 6" key="1">
    <citation type="journal article" date="2016" name="Mol. Biol. Evol.">
        <title>Comparative Genomics of Early-Diverging Mushroom-Forming Fungi Provides Insights into the Origins of Lignocellulose Decay Capabilities.</title>
        <authorList>
            <person name="Nagy L.G."/>
            <person name="Riley R."/>
            <person name="Tritt A."/>
            <person name="Adam C."/>
            <person name="Daum C."/>
            <person name="Floudas D."/>
            <person name="Sun H."/>
            <person name="Yadav J.S."/>
            <person name="Pangilinan J."/>
            <person name="Larsson K.H."/>
            <person name="Matsuura K."/>
            <person name="Barry K."/>
            <person name="Labutti K."/>
            <person name="Kuo R."/>
            <person name="Ohm R.A."/>
            <person name="Bhattacharya S.S."/>
            <person name="Shirouzu T."/>
            <person name="Yoshinaga Y."/>
            <person name="Martin F.M."/>
            <person name="Grigoriev I.V."/>
            <person name="Hibbett D.S."/>
        </authorList>
    </citation>
    <scope>NUCLEOTIDE SEQUENCE [LARGE SCALE GENOMIC DNA]</scope>
    <source>
        <strain evidence="5 6">HHB10207 ss-3</strain>
    </source>
</reference>
<dbReference type="GO" id="GO:0005739">
    <property type="term" value="C:mitochondrion"/>
    <property type="evidence" value="ECO:0007669"/>
    <property type="project" value="TreeGrafter"/>
</dbReference>
<comment type="similarity">
    <text evidence="1">Belongs to the IF-3 family.</text>
</comment>
<keyword evidence="3" id="KW-0648">Protein biosynthesis</keyword>
<organism evidence="5 6">
    <name type="scientific">Sistotremastrum suecicum HHB10207 ss-3</name>
    <dbReference type="NCBI Taxonomy" id="1314776"/>
    <lineage>
        <taxon>Eukaryota</taxon>
        <taxon>Fungi</taxon>
        <taxon>Dikarya</taxon>
        <taxon>Basidiomycota</taxon>
        <taxon>Agaricomycotina</taxon>
        <taxon>Agaricomycetes</taxon>
        <taxon>Sistotremastrales</taxon>
        <taxon>Sistotremastraceae</taxon>
        <taxon>Sistotremastrum</taxon>
    </lineage>
</organism>
<dbReference type="PANTHER" id="PTHR10938:SF0">
    <property type="entry name" value="TRANSLATION INITIATION FACTOR IF-3, MITOCHONDRIAL"/>
    <property type="match status" value="1"/>
</dbReference>
<protein>
    <recommendedName>
        <fullName evidence="7">Translation initiation factor 3 N-terminal domain-containing protein</fullName>
    </recommendedName>
</protein>
<dbReference type="InterPro" id="IPR001288">
    <property type="entry name" value="Translation_initiation_fac_3"/>
</dbReference>
<gene>
    <name evidence="5" type="ORF">SISSUDRAFT_701383</name>
</gene>
<dbReference type="InterPro" id="IPR036788">
    <property type="entry name" value="T_IF-3_C_sf"/>
</dbReference>
<dbReference type="EMBL" id="KV428054">
    <property type="protein sequence ID" value="KZT38948.1"/>
    <property type="molecule type" value="Genomic_DNA"/>
</dbReference>
<dbReference type="PANTHER" id="PTHR10938">
    <property type="entry name" value="TRANSLATION INITIATION FACTOR IF-3"/>
    <property type="match status" value="1"/>
</dbReference>
<dbReference type="Proteomes" id="UP000076798">
    <property type="component" value="Unassembled WGS sequence"/>
</dbReference>
<feature type="region of interest" description="Disordered" evidence="4">
    <location>
        <begin position="205"/>
        <end position="236"/>
    </location>
</feature>
<evidence type="ECO:0000256" key="4">
    <source>
        <dbReference type="SAM" id="MobiDB-lite"/>
    </source>
</evidence>
<accession>A0A166DVV6</accession>
<evidence type="ECO:0000313" key="5">
    <source>
        <dbReference type="EMBL" id="KZT38948.1"/>
    </source>
</evidence>
<dbReference type="GO" id="GO:0032790">
    <property type="term" value="P:ribosome disassembly"/>
    <property type="evidence" value="ECO:0007669"/>
    <property type="project" value="TreeGrafter"/>
</dbReference>
<evidence type="ECO:0008006" key="7">
    <source>
        <dbReference type="Google" id="ProtNLM"/>
    </source>
</evidence>
<dbReference type="AlphaFoldDB" id="A0A166DVV6"/>
<dbReference type="Gene3D" id="3.30.110.10">
    <property type="entry name" value="Translation initiation factor 3 (IF-3), C-terminal domain"/>
    <property type="match status" value="2"/>
</dbReference>